<gene>
    <name evidence="2" type="primary">ga10260</name>
    <name evidence="2" type="ORF">PR202_ga10260</name>
</gene>
<feature type="compositionally biased region" description="Basic and acidic residues" evidence="1">
    <location>
        <begin position="67"/>
        <end position="76"/>
    </location>
</feature>
<organism evidence="2 3">
    <name type="scientific">Eleusine coracana subsp. coracana</name>
    <dbReference type="NCBI Taxonomy" id="191504"/>
    <lineage>
        <taxon>Eukaryota</taxon>
        <taxon>Viridiplantae</taxon>
        <taxon>Streptophyta</taxon>
        <taxon>Embryophyta</taxon>
        <taxon>Tracheophyta</taxon>
        <taxon>Spermatophyta</taxon>
        <taxon>Magnoliopsida</taxon>
        <taxon>Liliopsida</taxon>
        <taxon>Poales</taxon>
        <taxon>Poaceae</taxon>
        <taxon>PACMAD clade</taxon>
        <taxon>Chloridoideae</taxon>
        <taxon>Cynodonteae</taxon>
        <taxon>Eleusininae</taxon>
        <taxon>Eleusine</taxon>
    </lineage>
</organism>
<evidence type="ECO:0000256" key="1">
    <source>
        <dbReference type="SAM" id="MobiDB-lite"/>
    </source>
</evidence>
<feature type="region of interest" description="Disordered" evidence="1">
    <location>
        <begin position="39"/>
        <end position="97"/>
    </location>
</feature>
<name>A0AAV5C6B4_ELECO</name>
<accession>A0AAV5C6B4</accession>
<dbReference type="AlphaFoldDB" id="A0AAV5C6B4"/>
<sequence>MSRAGNHAAFTWPCPCTDPASAAFTSCGGVWWPYAIAGDPSRRVGEPDPANARRRQAWDPWQRAAHRVSDSPEQRAEAANQVTPSGRSYRQPDDSPF</sequence>
<reference evidence="2" key="2">
    <citation type="submission" date="2021-12" db="EMBL/GenBank/DDBJ databases">
        <title>Resequencing data analysis of finger millet.</title>
        <authorList>
            <person name="Hatakeyama M."/>
            <person name="Aluri S."/>
            <person name="Balachadran M.T."/>
            <person name="Sivarajan S.R."/>
            <person name="Poveda L."/>
            <person name="Shimizu-Inatsugi R."/>
            <person name="Schlapbach R."/>
            <person name="Sreeman S.M."/>
            <person name="Shimizu K.K."/>
        </authorList>
    </citation>
    <scope>NUCLEOTIDE SEQUENCE</scope>
</reference>
<dbReference type="Proteomes" id="UP001054889">
    <property type="component" value="Unassembled WGS sequence"/>
</dbReference>
<keyword evidence="3" id="KW-1185">Reference proteome</keyword>
<reference evidence="2" key="1">
    <citation type="journal article" date="2018" name="DNA Res.">
        <title>Multiple hybrid de novo genome assembly of finger millet, an orphan allotetraploid crop.</title>
        <authorList>
            <person name="Hatakeyama M."/>
            <person name="Aluri S."/>
            <person name="Balachadran M.T."/>
            <person name="Sivarajan S.R."/>
            <person name="Patrignani A."/>
            <person name="Gruter S."/>
            <person name="Poveda L."/>
            <person name="Shimizu-Inatsugi R."/>
            <person name="Baeten J."/>
            <person name="Francoijs K.J."/>
            <person name="Nataraja K.N."/>
            <person name="Reddy Y.A.N."/>
            <person name="Phadnis S."/>
            <person name="Ravikumar R.L."/>
            <person name="Schlapbach R."/>
            <person name="Sreeman S.M."/>
            <person name="Shimizu K.K."/>
        </authorList>
    </citation>
    <scope>NUCLEOTIDE SEQUENCE</scope>
</reference>
<evidence type="ECO:0000313" key="3">
    <source>
        <dbReference type="Proteomes" id="UP001054889"/>
    </source>
</evidence>
<evidence type="ECO:0000313" key="2">
    <source>
        <dbReference type="EMBL" id="GJM93678.1"/>
    </source>
</evidence>
<dbReference type="EMBL" id="BQKI01000004">
    <property type="protein sequence ID" value="GJM93678.1"/>
    <property type="molecule type" value="Genomic_DNA"/>
</dbReference>
<proteinExistence type="predicted"/>
<comment type="caution">
    <text evidence="2">The sequence shown here is derived from an EMBL/GenBank/DDBJ whole genome shotgun (WGS) entry which is preliminary data.</text>
</comment>
<protein>
    <submittedName>
        <fullName evidence="2">Uncharacterized protein</fullName>
    </submittedName>
</protein>